<protein>
    <submittedName>
        <fullName evidence="1">Uncharacterized protein</fullName>
    </submittedName>
</protein>
<comment type="caution">
    <text evidence="1">The sequence shown here is derived from an EMBL/GenBank/DDBJ whole genome shotgun (WGS) entry which is preliminary data.</text>
</comment>
<proteinExistence type="predicted"/>
<dbReference type="EMBL" id="JASBWV010000011">
    <property type="protein sequence ID" value="KAJ9123739.1"/>
    <property type="molecule type" value="Genomic_DNA"/>
</dbReference>
<evidence type="ECO:0000313" key="1">
    <source>
        <dbReference type="EMBL" id="KAJ9123739.1"/>
    </source>
</evidence>
<evidence type="ECO:0000313" key="2">
    <source>
        <dbReference type="Proteomes" id="UP001234202"/>
    </source>
</evidence>
<keyword evidence="2" id="KW-1185">Reference proteome</keyword>
<dbReference type="Proteomes" id="UP001234202">
    <property type="component" value="Unassembled WGS sequence"/>
</dbReference>
<name>A0ACC2XJX4_9TREE</name>
<reference evidence="1" key="1">
    <citation type="submission" date="2023-04" db="EMBL/GenBank/DDBJ databases">
        <title>Draft Genome sequencing of Naganishia species isolated from polar environments using Oxford Nanopore Technology.</title>
        <authorList>
            <person name="Leo P."/>
            <person name="Venkateswaran K."/>
        </authorList>
    </citation>
    <scope>NUCLEOTIDE SEQUENCE</scope>
    <source>
        <strain evidence="1">DBVPG 5303</strain>
    </source>
</reference>
<organism evidence="1 2">
    <name type="scientific">Naganishia onofrii</name>
    <dbReference type="NCBI Taxonomy" id="1851511"/>
    <lineage>
        <taxon>Eukaryota</taxon>
        <taxon>Fungi</taxon>
        <taxon>Dikarya</taxon>
        <taxon>Basidiomycota</taxon>
        <taxon>Agaricomycotina</taxon>
        <taxon>Tremellomycetes</taxon>
        <taxon>Filobasidiales</taxon>
        <taxon>Filobasidiaceae</taxon>
        <taxon>Naganishia</taxon>
    </lineage>
</organism>
<sequence>MGNGAKAQMKRDKNAAAAGKGGASQLKTNTASQSIQCKTCFQTFQSTAKIAELTTHAENKHPKSTFDSCFPGAK</sequence>
<gene>
    <name evidence="1" type="ORF">QFC24_003513</name>
</gene>
<accession>A0ACC2XJX4</accession>